<protein>
    <recommendedName>
        <fullName evidence="4">Periplasmic heavy metal sensor</fullName>
    </recommendedName>
</protein>
<dbReference type="Proteomes" id="UP000717534">
    <property type="component" value="Unassembled WGS sequence"/>
</dbReference>
<keyword evidence="3" id="KW-1185">Reference proteome</keyword>
<sequence>MPSQNSRTKYKAILFFICAFLLSSVATTIAGQSPEIYFADLYAQIVRAVESNKVEKKVGKEARTLNFELQKEIIALDDKIDQLKSAPLASSSAQRDQTFDELIKIGAKKERIYLQYLQRLQALLGTNTHPEALRALSVEEKNAAETAEN</sequence>
<evidence type="ECO:0008006" key="4">
    <source>
        <dbReference type="Google" id="ProtNLM"/>
    </source>
</evidence>
<evidence type="ECO:0000313" key="2">
    <source>
        <dbReference type="EMBL" id="MBN4068540.1"/>
    </source>
</evidence>
<feature type="non-terminal residue" evidence="2">
    <location>
        <position position="149"/>
    </location>
</feature>
<name>A0ABS3ATW0_9BACT</name>
<organism evidence="2 3">
    <name type="scientific">Desulfotalea psychrophila</name>
    <dbReference type="NCBI Taxonomy" id="84980"/>
    <lineage>
        <taxon>Bacteria</taxon>
        <taxon>Pseudomonadati</taxon>
        <taxon>Thermodesulfobacteriota</taxon>
        <taxon>Desulfobulbia</taxon>
        <taxon>Desulfobulbales</taxon>
        <taxon>Desulfocapsaceae</taxon>
        <taxon>Desulfotalea</taxon>
    </lineage>
</organism>
<feature type="signal peptide" evidence="1">
    <location>
        <begin position="1"/>
        <end position="26"/>
    </location>
</feature>
<feature type="chain" id="PRO_5046975823" description="Periplasmic heavy metal sensor" evidence="1">
    <location>
        <begin position="27"/>
        <end position="149"/>
    </location>
</feature>
<keyword evidence="1" id="KW-0732">Signal</keyword>
<evidence type="ECO:0000313" key="3">
    <source>
        <dbReference type="Proteomes" id="UP000717534"/>
    </source>
</evidence>
<accession>A0ABS3ATW0</accession>
<evidence type="ECO:0000256" key="1">
    <source>
        <dbReference type="SAM" id="SignalP"/>
    </source>
</evidence>
<comment type="caution">
    <text evidence="2">The sequence shown here is derived from an EMBL/GenBank/DDBJ whole genome shotgun (WGS) entry which is preliminary data.</text>
</comment>
<gene>
    <name evidence="2" type="ORF">JYU06_03345</name>
</gene>
<dbReference type="EMBL" id="JAFITO010000022">
    <property type="protein sequence ID" value="MBN4068540.1"/>
    <property type="molecule type" value="Genomic_DNA"/>
</dbReference>
<reference evidence="2 3" key="1">
    <citation type="submission" date="2021-02" db="EMBL/GenBank/DDBJ databases">
        <title>Activity-based single-cell genomes from oceanic crustal fluid captures similar information to metagenomic and metatranscriptomic surveys with orders of magnitude less sampling.</title>
        <authorList>
            <person name="D'Angelo T.S."/>
            <person name="Orcutt B.N."/>
        </authorList>
    </citation>
    <scope>NUCLEOTIDE SEQUENCE [LARGE SCALE GENOMIC DNA]</scope>
    <source>
        <strain evidence="2">AH-315-G02</strain>
    </source>
</reference>
<proteinExistence type="predicted"/>